<comment type="caution">
    <text evidence="1">The sequence shown here is derived from an EMBL/GenBank/DDBJ whole genome shotgun (WGS) entry which is preliminary data.</text>
</comment>
<name>A0A0F9WHT1_9ZZZZ</name>
<evidence type="ECO:0000313" key="1">
    <source>
        <dbReference type="EMBL" id="KKN77948.1"/>
    </source>
</evidence>
<dbReference type="AlphaFoldDB" id="A0A0F9WHT1"/>
<organism evidence="1">
    <name type="scientific">marine sediment metagenome</name>
    <dbReference type="NCBI Taxonomy" id="412755"/>
    <lineage>
        <taxon>unclassified sequences</taxon>
        <taxon>metagenomes</taxon>
        <taxon>ecological metagenomes</taxon>
    </lineage>
</organism>
<gene>
    <name evidence="1" type="ORF">LCGC14_0355130</name>
</gene>
<protein>
    <submittedName>
        <fullName evidence="1">Uncharacterized protein</fullName>
    </submittedName>
</protein>
<accession>A0A0F9WHT1</accession>
<sequence length="451" mass="48027">MATRFTPPREQPVDSNGDIYSGGLLNFYVTGTTTRLDTYSDNALSSANANPVVADSAGRFGEIFLKPQDYKVVLTDSDASTIFTADPVHGDAQDVSSGTSGQFLQTTGATSDPQWANVEVGKSGIINADFRINQRGGTYTSATTPANSDDTFLFDRWILLSDGNDRADISQETSVVPTGTYSAIKFDVETVSATSQKMGILQVLEAKDAAKFIGGTASLSFKARTTSGQAENLRAHVLSWDSTADSVTSDVVNAWSAEGTNPTFVANWTAENTAANLALTNTYQTFKIEGISIDTASAANVAVFIHVDDTDLVASDVFYITDVQLELGSVATTIEKETYGAELAKCQRFYEHSYDIGTAVGTSTENGAVRFSDPVAAGSLSIHFKVTKRAAPTMTGYSTTGASGKYRDLTTGADHNITLEDIGFNGCHCDFATSGAIDELKGFHWRAVSEL</sequence>
<reference evidence="1" key="1">
    <citation type="journal article" date="2015" name="Nature">
        <title>Complex archaea that bridge the gap between prokaryotes and eukaryotes.</title>
        <authorList>
            <person name="Spang A."/>
            <person name="Saw J.H."/>
            <person name="Jorgensen S.L."/>
            <person name="Zaremba-Niedzwiedzka K."/>
            <person name="Martijn J."/>
            <person name="Lind A.E."/>
            <person name="van Eijk R."/>
            <person name="Schleper C."/>
            <person name="Guy L."/>
            <person name="Ettema T.J."/>
        </authorList>
    </citation>
    <scope>NUCLEOTIDE SEQUENCE</scope>
</reference>
<proteinExistence type="predicted"/>
<dbReference type="EMBL" id="LAZR01000271">
    <property type="protein sequence ID" value="KKN77948.1"/>
    <property type="molecule type" value="Genomic_DNA"/>
</dbReference>